<evidence type="ECO:0000256" key="1">
    <source>
        <dbReference type="ARBA" id="ARBA00023015"/>
    </source>
</evidence>
<dbReference type="Gene3D" id="3.40.50.2300">
    <property type="match status" value="2"/>
</dbReference>
<sequence length="343" mass="38240">MATIKDISRELNLGVSTVSMALNGNPRISKATRELVLKKAKELKYVKNTAAVDLQKGKTNLILLVVNDPARTFFAETINRIQREVARHGYDFLIATTFEGHDETAKRYIKERRADAVIVYTSTISEEFIIENASESFPIFILGRKICSEHVYSFQKPNDVQSEGVNYLIEKGHQHIAFVKGSPYSLGTQRKFKGYLAGLRDHGLPIDETLIFDANGSDRMDGYRITEKIIPHISELDAIIYSNDEIAIGGMECLKKHQINIPEDVSILGSNNSPLAEYVSPKLTSVGSNYSSDAFPMIIDALVALIEGADVQKQIQALSDMPVNMQIAERETVSDRRKNKADS</sequence>
<evidence type="ECO:0000259" key="4">
    <source>
        <dbReference type="PROSITE" id="PS50932"/>
    </source>
</evidence>
<dbReference type="Proteomes" id="UP000247612">
    <property type="component" value="Unassembled WGS sequence"/>
</dbReference>
<accession>A0A318L7T0</accession>
<dbReference type="PANTHER" id="PTHR30146">
    <property type="entry name" value="LACI-RELATED TRANSCRIPTIONAL REPRESSOR"/>
    <property type="match status" value="1"/>
</dbReference>
<dbReference type="CDD" id="cd01392">
    <property type="entry name" value="HTH_LacI"/>
    <property type="match status" value="1"/>
</dbReference>
<dbReference type="EMBL" id="QJKH01000001">
    <property type="protein sequence ID" value="PXX81523.1"/>
    <property type="molecule type" value="Genomic_DNA"/>
</dbReference>
<dbReference type="GO" id="GO:0003700">
    <property type="term" value="F:DNA-binding transcription factor activity"/>
    <property type="evidence" value="ECO:0007669"/>
    <property type="project" value="TreeGrafter"/>
</dbReference>
<organism evidence="6 7">
    <name type="scientific">Dielma fastidiosa</name>
    <dbReference type="NCBI Taxonomy" id="1034346"/>
    <lineage>
        <taxon>Bacteria</taxon>
        <taxon>Bacillati</taxon>
        <taxon>Bacillota</taxon>
        <taxon>Erysipelotrichia</taxon>
        <taxon>Erysipelotrichales</taxon>
        <taxon>Erysipelotrichaceae</taxon>
        <taxon>Dielma</taxon>
    </lineage>
</organism>
<gene>
    <name evidence="6" type="ORF">DES51_101132</name>
    <name evidence="5" type="ORF">MQE39_02765</name>
</gene>
<keyword evidence="7" id="KW-1185">Reference proteome</keyword>
<evidence type="ECO:0000313" key="5">
    <source>
        <dbReference type="EMBL" id="MDY5167048.1"/>
    </source>
</evidence>
<dbReference type="AlphaFoldDB" id="A0A318L7T0"/>
<feature type="domain" description="HTH lacI-type" evidence="4">
    <location>
        <begin position="2"/>
        <end position="56"/>
    </location>
</feature>
<dbReference type="Gene3D" id="1.10.260.40">
    <property type="entry name" value="lambda repressor-like DNA-binding domains"/>
    <property type="match status" value="1"/>
</dbReference>
<dbReference type="OrthoDB" id="43195at2"/>
<proteinExistence type="predicted"/>
<dbReference type="PROSITE" id="PS50932">
    <property type="entry name" value="HTH_LACI_2"/>
    <property type="match status" value="1"/>
</dbReference>
<dbReference type="SMART" id="SM00354">
    <property type="entry name" value="HTH_LACI"/>
    <property type="match status" value="1"/>
</dbReference>
<keyword evidence="3" id="KW-0804">Transcription</keyword>
<dbReference type="CDD" id="cd06267">
    <property type="entry name" value="PBP1_LacI_sugar_binding-like"/>
    <property type="match status" value="1"/>
</dbReference>
<dbReference type="InterPro" id="IPR028082">
    <property type="entry name" value="Peripla_BP_I"/>
</dbReference>
<dbReference type="SUPFAM" id="SSF53822">
    <property type="entry name" value="Periplasmic binding protein-like I"/>
    <property type="match status" value="1"/>
</dbReference>
<dbReference type="InterPro" id="IPR001761">
    <property type="entry name" value="Peripla_BP/Lac1_sug-bd_dom"/>
</dbReference>
<name>A0A318L7T0_9FIRM</name>
<evidence type="ECO:0000256" key="2">
    <source>
        <dbReference type="ARBA" id="ARBA00023125"/>
    </source>
</evidence>
<dbReference type="PANTHER" id="PTHR30146:SF109">
    <property type="entry name" value="HTH-TYPE TRANSCRIPTIONAL REGULATOR GALS"/>
    <property type="match status" value="1"/>
</dbReference>
<dbReference type="InterPro" id="IPR010982">
    <property type="entry name" value="Lambda_DNA-bd_dom_sf"/>
</dbReference>
<dbReference type="EMBL" id="JALDAW010000008">
    <property type="protein sequence ID" value="MDY5167048.1"/>
    <property type="molecule type" value="Genomic_DNA"/>
</dbReference>
<protein>
    <submittedName>
        <fullName evidence="6">LacI family transcriptional regulator</fullName>
    </submittedName>
</protein>
<comment type="caution">
    <text evidence="6">The sequence shown here is derived from an EMBL/GenBank/DDBJ whole genome shotgun (WGS) entry which is preliminary data.</text>
</comment>
<reference evidence="5" key="2">
    <citation type="submission" date="2022-03" db="EMBL/GenBank/DDBJ databases">
        <title>First case of bacteraemia caused by Dielma fastidiosa in a patient hospitalised with diverticulitis.</title>
        <authorList>
            <person name="Forman-Ankjaer B."/>
            <person name="Hvid-Jensen F."/>
            <person name="Kobel C.M."/>
            <person name="Greve T."/>
        </authorList>
    </citation>
    <scope>NUCLEOTIDE SEQUENCE</scope>
    <source>
        <strain evidence="5">AUH_DF_2021</strain>
    </source>
</reference>
<reference evidence="6 7" key="1">
    <citation type="submission" date="2018-05" db="EMBL/GenBank/DDBJ databases">
        <title>Genomic Encyclopedia of Type Strains, Phase IV (KMG-IV): sequencing the most valuable type-strain genomes for metagenomic binning, comparative biology and taxonomic classification.</title>
        <authorList>
            <person name="Goeker M."/>
        </authorList>
    </citation>
    <scope>NUCLEOTIDE SEQUENCE [LARGE SCALE GENOMIC DNA]</scope>
    <source>
        <strain evidence="6 7">JC118</strain>
    </source>
</reference>
<dbReference type="InterPro" id="IPR000843">
    <property type="entry name" value="HTH_LacI"/>
</dbReference>
<dbReference type="RefSeq" id="WP_022936439.1">
    <property type="nucleotide sequence ID" value="NZ_BAABZA010000001.1"/>
</dbReference>
<keyword evidence="2" id="KW-0238">DNA-binding</keyword>
<dbReference type="SUPFAM" id="SSF47413">
    <property type="entry name" value="lambda repressor-like DNA-binding domains"/>
    <property type="match status" value="1"/>
</dbReference>
<keyword evidence="1" id="KW-0805">Transcription regulation</keyword>
<dbReference type="Pfam" id="PF00532">
    <property type="entry name" value="Peripla_BP_1"/>
    <property type="match status" value="1"/>
</dbReference>
<dbReference type="Pfam" id="PF00356">
    <property type="entry name" value="LacI"/>
    <property type="match status" value="1"/>
</dbReference>
<dbReference type="STRING" id="1034346.GCA_000313565_00131"/>
<evidence type="ECO:0000313" key="6">
    <source>
        <dbReference type="EMBL" id="PXX81523.1"/>
    </source>
</evidence>
<dbReference type="GO" id="GO:0000976">
    <property type="term" value="F:transcription cis-regulatory region binding"/>
    <property type="evidence" value="ECO:0007669"/>
    <property type="project" value="TreeGrafter"/>
</dbReference>
<evidence type="ECO:0000256" key="3">
    <source>
        <dbReference type="ARBA" id="ARBA00023163"/>
    </source>
</evidence>
<dbReference type="Proteomes" id="UP001276902">
    <property type="component" value="Unassembled WGS sequence"/>
</dbReference>
<evidence type="ECO:0000313" key="7">
    <source>
        <dbReference type="Proteomes" id="UP000247612"/>
    </source>
</evidence>